<dbReference type="KEGG" id="tum:CBW65_07815"/>
<feature type="compositionally biased region" description="Low complexity" evidence="1">
    <location>
        <begin position="141"/>
        <end position="164"/>
    </location>
</feature>
<proteinExistence type="predicted"/>
<name>A0A1Y0INV4_9BACL</name>
<keyword evidence="2" id="KW-0812">Transmembrane</keyword>
<dbReference type="Proteomes" id="UP000195437">
    <property type="component" value="Chromosome"/>
</dbReference>
<dbReference type="AlphaFoldDB" id="A0A1Y0INV4"/>
<accession>A0A1Y0INV4</accession>
<evidence type="ECO:0000256" key="2">
    <source>
        <dbReference type="SAM" id="Phobius"/>
    </source>
</evidence>
<evidence type="ECO:0000256" key="1">
    <source>
        <dbReference type="SAM" id="MobiDB-lite"/>
    </source>
</evidence>
<evidence type="ECO:0000313" key="4">
    <source>
        <dbReference type="Proteomes" id="UP000195437"/>
    </source>
</evidence>
<organism evidence="3 4">
    <name type="scientific">Tumebacillus avium</name>
    <dbReference type="NCBI Taxonomy" id="1903704"/>
    <lineage>
        <taxon>Bacteria</taxon>
        <taxon>Bacillati</taxon>
        <taxon>Bacillota</taxon>
        <taxon>Bacilli</taxon>
        <taxon>Bacillales</taxon>
        <taxon>Alicyclobacillaceae</taxon>
        <taxon>Tumebacillus</taxon>
    </lineage>
</organism>
<reference evidence="4" key="1">
    <citation type="submission" date="2017-05" db="EMBL/GenBank/DDBJ databases">
        <authorList>
            <person name="Sung H."/>
        </authorList>
    </citation>
    <scope>NUCLEOTIDE SEQUENCE [LARGE SCALE GENOMIC DNA]</scope>
    <source>
        <strain evidence="4">AR23208</strain>
    </source>
</reference>
<keyword evidence="2" id="KW-1133">Transmembrane helix</keyword>
<gene>
    <name evidence="3" type="ORF">CBW65_07815</name>
</gene>
<dbReference type="OrthoDB" id="2382383at2"/>
<sequence>MKGVNVIESTIEETRLERGRRLRKEKRKQWGMLTVTAMTAFSTTILLGHENTRLTNSLFTAEVANASSVGAAADFCAEETHRNGDDHKPHPPGNGYGHCKPHDNNGEGNDGQAVPEEIPDPPPEENTVVAPEEIPDPPPEENNAPAEPVSYAPPLSSMPAPAALHLQSSTTPPALA</sequence>
<dbReference type="EMBL" id="CP021434">
    <property type="protein sequence ID" value="ARU61004.1"/>
    <property type="molecule type" value="Genomic_DNA"/>
</dbReference>
<protein>
    <submittedName>
        <fullName evidence="3">Uncharacterized protein</fullName>
    </submittedName>
</protein>
<evidence type="ECO:0000313" key="3">
    <source>
        <dbReference type="EMBL" id="ARU61004.1"/>
    </source>
</evidence>
<keyword evidence="4" id="KW-1185">Reference proteome</keyword>
<feature type="region of interest" description="Disordered" evidence="1">
    <location>
        <begin position="80"/>
        <end position="176"/>
    </location>
</feature>
<feature type="compositionally biased region" description="Basic and acidic residues" evidence="1">
    <location>
        <begin position="80"/>
        <end position="89"/>
    </location>
</feature>
<keyword evidence="2" id="KW-0472">Membrane</keyword>
<feature type="transmembrane region" description="Helical" evidence="2">
    <location>
        <begin position="30"/>
        <end position="48"/>
    </location>
</feature>
<feature type="compositionally biased region" description="Polar residues" evidence="1">
    <location>
        <begin position="166"/>
        <end position="176"/>
    </location>
</feature>
<dbReference type="RefSeq" id="WP_087456389.1">
    <property type="nucleotide sequence ID" value="NZ_CP021434.1"/>
</dbReference>